<reference evidence="3" key="1">
    <citation type="journal article" date="2019" name="Int. J. Syst. Evol. Microbiol.">
        <title>The Global Catalogue of Microorganisms (GCM) 10K type strain sequencing project: providing services to taxonomists for standard genome sequencing and annotation.</title>
        <authorList>
            <consortium name="The Broad Institute Genomics Platform"/>
            <consortium name="The Broad Institute Genome Sequencing Center for Infectious Disease"/>
            <person name="Wu L."/>
            <person name="Ma J."/>
        </authorList>
    </citation>
    <scope>NUCLEOTIDE SEQUENCE [LARGE SCALE GENOMIC DNA]</scope>
    <source>
        <strain evidence="3">CCUG 63287</strain>
    </source>
</reference>
<accession>A0ABV9JB95</accession>
<protein>
    <submittedName>
        <fullName evidence="2">Uncharacterized protein</fullName>
    </submittedName>
</protein>
<evidence type="ECO:0000313" key="2">
    <source>
        <dbReference type="EMBL" id="MFC4651783.1"/>
    </source>
</evidence>
<keyword evidence="1" id="KW-0472">Membrane</keyword>
<feature type="transmembrane region" description="Helical" evidence="1">
    <location>
        <begin position="78"/>
        <end position="99"/>
    </location>
</feature>
<organism evidence="2 3">
    <name type="scientific">Lactococcus nasutitermitis</name>
    <dbReference type="NCBI Taxonomy" id="1652957"/>
    <lineage>
        <taxon>Bacteria</taxon>
        <taxon>Bacillati</taxon>
        <taxon>Bacillota</taxon>
        <taxon>Bacilli</taxon>
        <taxon>Lactobacillales</taxon>
        <taxon>Streptococcaceae</taxon>
        <taxon>Lactococcus</taxon>
    </lineage>
</organism>
<evidence type="ECO:0000313" key="3">
    <source>
        <dbReference type="Proteomes" id="UP001595987"/>
    </source>
</evidence>
<sequence>MILEIIILVLVALTLIMRLLTVRGERALKSLYNNDERYQEIVHQANSATFQIIRWTFVVFVLSLLTLSFWLQKMEININLATSIALFFGCGFQIIRYYLIKKLDKEL</sequence>
<dbReference type="Proteomes" id="UP001595987">
    <property type="component" value="Unassembled WGS sequence"/>
</dbReference>
<keyword evidence="1" id="KW-1133">Transmembrane helix</keyword>
<feature type="transmembrane region" description="Helical" evidence="1">
    <location>
        <begin position="52"/>
        <end position="71"/>
    </location>
</feature>
<proteinExistence type="predicted"/>
<comment type="caution">
    <text evidence="2">The sequence shown here is derived from an EMBL/GenBank/DDBJ whole genome shotgun (WGS) entry which is preliminary data.</text>
</comment>
<dbReference type="EMBL" id="JBHSGD010000004">
    <property type="protein sequence ID" value="MFC4651783.1"/>
    <property type="molecule type" value="Genomic_DNA"/>
</dbReference>
<evidence type="ECO:0000256" key="1">
    <source>
        <dbReference type="SAM" id="Phobius"/>
    </source>
</evidence>
<gene>
    <name evidence="2" type="ORF">ACFO26_02590</name>
</gene>
<keyword evidence="3" id="KW-1185">Reference proteome</keyword>
<name>A0ABV9JB95_9LACT</name>
<dbReference type="RefSeq" id="WP_213534005.1">
    <property type="nucleotide sequence ID" value="NZ_BOVQ01000002.1"/>
</dbReference>
<keyword evidence="1" id="KW-0812">Transmembrane</keyword>